<dbReference type="PANTHER" id="PTHR30613">
    <property type="entry name" value="UNCHARACTERIZED PROTEIN YBIU-RELATED"/>
    <property type="match status" value="1"/>
</dbReference>
<evidence type="ECO:0008006" key="3">
    <source>
        <dbReference type="Google" id="ProtNLM"/>
    </source>
</evidence>
<dbReference type="Pfam" id="PF07350">
    <property type="entry name" value="Gig2-like"/>
    <property type="match status" value="1"/>
</dbReference>
<dbReference type="SUPFAM" id="SSF51197">
    <property type="entry name" value="Clavaminate synthase-like"/>
    <property type="match status" value="1"/>
</dbReference>
<dbReference type="eggNOG" id="ENOG502QRVA">
    <property type="taxonomic scope" value="Eukaryota"/>
</dbReference>
<dbReference type="PANTHER" id="PTHR30613:SF1">
    <property type="entry name" value="DUF1479 DOMAIN PROTEIN (AFU_ORTHOLOGUE AFUA_5G09280)"/>
    <property type="match status" value="1"/>
</dbReference>
<dbReference type="OrthoDB" id="8249012at2759"/>
<accession>W3X659</accession>
<dbReference type="OMA" id="YIMLRPL"/>
<organism evidence="1 2">
    <name type="scientific">Pestalotiopsis fici (strain W106-1 / CGMCC3.15140)</name>
    <dbReference type="NCBI Taxonomy" id="1229662"/>
    <lineage>
        <taxon>Eukaryota</taxon>
        <taxon>Fungi</taxon>
        <taxon>Dikarya</taxon>
        <taxon>Ascomycota</taxon>
        <taxon>Pezizomycotina</taxon>
        <taxon>Sordariomycetes</taxon>
        <taxon>Xylariomycetidae</taxon>
        <taxon>Amphisphaeriales</taxon>
        <taxon>Sporocadaceae</taxon>
        <taxon>Pestalotiopsis</taxon>
    </lineage>
</organism>
<sequence length="451" mass="50813">MPSAVAQQQSTVQLLPKRFAVLKQSLVKPEHREQVIQSYQSLVKVLETETARIKEHGSALIPEIEFDVVRKNGGSLPLDFAELVRDRGCVILRGVVSQQQASTWEAQLKDYVRRHPGVGGFPQHRPAGWNIFWTRPQVEMRSHPSVIAAMKCVSRLWHVSDPSTPIDLDSQVVYPDRIRIRYPSQDPDAFPLAPHLDSGATERWVDEEYRKNYAAIFRGDWQDWDGWAADHRVDAKPDLYQTGIACSAWRSLQGWLSLSHTDTGEGTLRLLPNLKASVAYIMLRPLFETEEFDDSLPTFPGAVPGNTQLFPTSEHHPHLALDEAIIGIPPVRPGDYVFWHCDLVHGVDQVHRGQADSSVFYNACNPLTPYNVQSLVSTRASFEAGDVPVDFTRSHKGEREYEHDDCGAKKEHVMCEAGLQALGLLQFDEYEEGITEGQKDVRKLANHMLGL</sequence>
<protein>
    <recommendedName>
        <fullName evidence="3">DUF1479 domain protein</fullName>
    </recommendedName>
</protein>
<dbReference type="RefSeq" id="XP_007833309.1">
    <property type="nucleotide sequence ID" value="XM_007835118.1"/>
</dbReference>
<dbReference type="InterPro" id="IPR010856">
    <property type="entry name" value="Gig2-like"/>
</dbReference>
<proteinExistence type="predicted"/>
<keyword evidence="2" id="KW-1185">Reference proteome</keyword>
<evidence type="ECO:0000313" key="1">
    <source>
        <dbReference type="EMBL" id="ETS81535.1"/>
    </source>
</evidence>
<dbReference type="AlphaFoldDB" id="W3X659"/>
<reference evidence="2" key="1">
    <citation type="journal article" date="2015" name="BMC Genomics">
        <title>Genomic and transcriptomic analysis of the endophytic fungus Pestalotiopsis fici reveals its lifestyle and high potential for synthesis of natural products.</title>
        <authorList>
            <person name="Wang X."/>
            <person name="Zhang X."/>
            <person name="Liu L."/>
            <person name="Xiang M."/>
            <person name="Wang W."/>
            <person name="Sun X."/>
            <person name="Che Y."/>
            <person name="Guo L."/>
            <person name="Liu G."/>
            <person name="Guo L."/>
            <person name="Wang C."/>
            <person name="Yin W.B."/>
            <person name="Stadler M."/>
            <person name="Zhang X."/>
            <person name="Liu X."/>
        </authorList>
    </citation>
    <scope>NUCLEOTIDE SEQUENCE [LARGE SCALE GENOMIC DNA]</scope>
    <source>
        <strain evidence="2">W106-1 / CGMCC3.15140</strain>
    </source>
</reference>
<dbReference type="InterPro" id="IPR027443">
    <property type="entry name" value="IPNS-like_sf"/>
</dbReference>
<dbReference type="KEGG" id="pfy:PFICI_06537"/>
<dbReference type="GeneID" id="19271550"/>
<dbReference type="Proteomes" id="UP000030651">
    <property type="component" value="Unassembled WGS sequence"/>
</dbReference>
<name>W3X659_PESFW</name>
<gene>
    <name evidence="1" type="ORF">PFICI_06537</name>
</gene>
<evidence type="ECO:0000313" key="2">
    <source>
        <dbReference type="Proteomes" id="UP000030651"/>
    </source>
</evidence>
<dbReference type="Gene3D" id="2.60.120.330">
    <property type="entry name" value="B-lactam Antibiotic, Isopenicillin N Synthase, Chain"/>
    <property type="match status" value="1"/>
</dbReference>
<dbReference type="HOGENOM" id="CLU_011148_0_0_1"/>
<dbReference type="InParanoid" id="W3X659"/>
<dbReference type="EMBL" id="KI912112">
    <property type="protein sequence ID" value="ETS81535.1"/>
    <property type="molecule type" value="Genomic_DNA"/>
</dbReference>